<name>A0A6G0XFP9_9STRA</name>
<protein>
    <recommendedName>
        <fullName evidence="3">NADH dehydrogenase [ubiquinone] 1 beta subcomplex subunit 10</fullName>
    </recommendedName>
</protein>
<gene>
    <name evidence="1" type="ORF">Ae201684_005226</name>
</gene>
<evidence type="ECO:0000313" key="2">
    <source>
        <dbReference type="Proteomes" id="UP000481153"/>
    </source>
</evidence>
<dbReference type="EMBL" id="VJMJ01000067">
    <property type="protein sequence ID" value="KAF0739043.1"/>
    <property type="molecule type" value="Genomic_DNA"/>
</dbReference>
<organism evidence="1 2">
    <name type="scientific">Aphanomyces euteiches</name>
    <dbReference type="NCBI Taxonomy" id="100861"/>
    <lineage>
        <taxon>Eukaryota</taxon>
        <taxon>Sar</taxon>
        <taxon>Stramenopiles</taxon>
        <taxon>Oomycota</taxon>
        <taxon>Saprolegniomycetes</taxon>
        <taxon>Saprolegniales</taxon>
        <taxon>Verrucalvaceae</taxon>
        <taxon>Aphanomyces</taxon>
    </lineage>
</organism>
<evidence type="ECO:0008006" key="3">
    <source>
        <dbReference type="Google" id="ProtNLM"/>
    </source>
</evidence>
<reference evidence="1 2" key="1">
    <citation type="submission" date="2019-07" db="EMBL/GenBank/DDBJ databases">
        <title>Genomics analysis of Aphanomyces spp. identifies a new class of oomycete effector associated with host adaptation.</title>
        <authorList>
            <person name="Gaulin E."/>
        </authorList>
    </citation>
    <scope>NUCLEOTIDE SEQUENCE [LARGE SCALE GENOMIC DNA]</scope>
    <source>
        <strain evidence="1 2">ATCC 201684</strain>
    </source>
</reference>
<comment type="caution">
    <text evidence="1">The sequence shown here is derived from an EMBL/GenBank/DDBJ whole genome shotgun (WGS) entry which is preliminary data.</text>
</comment>
<dbReference type="AlphaFoldDB" id="A0A6G0XFP9"/>
<dbReference type="Proteomes" id="UP000481153">
    <property type="component" value="Unassembled WGS sequence"/>
</dbReference>
<sequence>MAENGQVVLPRLGEGAVSVENLAAFVKAKRELAQEKLIAHQRVKLLREEIAECYLKNGVNHFVACKVLREQYATLMKDPWLGMKPIKFEGQEDDE</sequence>
<dbReference type="VEuPathDB" id="FungiDB:AeMF1_013373"/>
<keyword evidence="2" id="KW-1185">Reference proteome</keyword>
<accession>A0A6G0XFP9</accession>
<proteinExistence type="predicted"/>
<evidence type="ECO:0000313" key="1">
    <source>
        <dbReference type="EMBL" id="KAF0739043.1"/>
    </source>
</evidence>